<evidence type="ECO:0000259" key="1">
    <source>
        <dbReference type="Pfam" id="PF09346"/>
    </source>
</evidence>
<feature type="domain" description="Knr4/Smi1-like" evidence="1">
    <location>
        <begin position="3"/>
        <end position="102"/>
    </location>
</feature>
<reference evidence="3" key="1">
    <citation type="submission" date="2016-10" db="EMBL/GenBank/DDBJ databases">
        <authorList>
            <person name="Varghese N."/>
            <person name="Submissions S."/>
        </authorList>
    </citation>
    <scope>NUCLEOTIDE SEQUENCE [LARGE SCALE GENOMIC DNA]</scope>
    <source>
        <strain evidence="3">OR362-8,ATCC BAA-1266,JCM 13504</strain>
    </source>
</reference>
<dbReference type="OrthoDB" id="8444591at2"/>
<evidence type="ECO:0000313" key="2">
    <source>
        <dbReference type="EMBL" id="SFP74365.1"/>
    </source>
</evidence>
<dbReference type="AlphaFoldDB" id="A0A1I5SUC9"/>
<dbReference type="SUPFAM" id="SSF160631">
    <property type="entry name" value="SMI1/KNR4-like"/>
    <property type="match status" value="1"/>
</dbReference>
<dbReference type="STRING" id="1227077.SAMN04515668_0198"/>
<dbReference type="Pfam" id="PF09346">
    <property type="entry name" value="SMI1_KNR4"/>
    <property type="match status" value="1"/>
</dbReference>
<protein>
    <recommendedName>
        <fullName evidence="1">Knr4/Smi1-like domain-containing protein</fullName>
    </recommendedName>
</protein>
<name>A0A1I5SUC9_HYMAR</name>
<gene>
    <name evidence="2" type="ORF">SAMN04515668_0198</name>
</gene>
<dbReference type="RefSeq" id="WP_143080001.1">
    <property type="nucleotide sequence ID" value="NZ_FOXS01000001.1"/>
</dbReference>
<keyword evidence="3" id="KW-1185">Reference proteome</keyword>
<accession>A0A1I5SUC9</accession>
<dbReference type="EMBL" id="FOXS01000001">
    <property type="protein sequence ID" value="SFP74365.1"/>
    <property type="molecule type" value="Genomic_DNA"/>
</dbReference>
<dbReference type="InterPro" id="IPR037883">
    <property type="entry name" value="Knr4/Smi1-like_sf"/>
</dbReference>
<proteinExistence type="predicted"/>
<evidence type="ECO:0000313" key="3">
    <source>
        <dbReference type="Proteomes" id="UP000199029"/>
    </source>
</evidence>
<organism evidence="2 3">
    <name type="scientific">Hymenobacter arizonensis</name>
    <name type="common">Siccationidurans arizonensis</name>
    <dbReference type="NCBI Taxonomy" id="1227077"/>
    <lineage>
        <taxon>Bacteria</taxon>
        <taxon>Pseudomonadati</taxon>
        <taxon>Bacteroidota</taxon>
        <taxon>Cytophagia</taxon>
        <taxon>Cytophagales</taxon>
        <taxon>Hymenobacteraceae</taxon>
        <taxon>Hymenobacter</taxon>
    </lineage>
</organism>
<dbReference type="InterPro" id="IPR018958">
    <property type="entry name" value="Knr4/Smi1-like_dom"/>
</dbReference>
<dbReference type="Proteomes" id="UP000199029">
    <property type="component" value="Unassembled WGS sequence"/>
</dbReference>
<sequence>MVVPQKVKNFLARGPGISLGYNEITFFAPESLEQSQVGYRVDADGNSLITGEEGAWQEEWLVIGNDGLGDPIIVDTSNDDLMVLSAMHGEGSWESYAIADTLVNFQKIIHLFQKVSEGRAYPDELKNNPISESEIEIVLKSIEKQNPGFDLTYWEILFENE</sequence>